<gene>
    <name evidence="4" type="primary">smf</name>
    <name evidence="4" type="ORF">GTS_22400</name>
</gene>
<dbReference type="OrthoDB" id="9785707at2"/>
<evidence type="ECO:0000313" key="4">
    <source>
        <dbReference type="EMBL" id="GDY30607.1"/>
    </source>
</evidence>
<dbReference type="AlphaFoldDB" id="A0A4D4J9J1"/>
<comment type="similarity">
    <text evidence="1">Belongs to the DprA/Smf family.</text>
</comment>
<evidence type="ECO:0000259" key="2">
    <source>
        <dbReference type="Pfam" id="PF02481"/>
    </source>
</evidence>
<keyword evidence="5" id="KW-1185">Reference proteome</keyword>
<name>A0A4D4J9J1_9PSEU</name>
<organism evidence="4 5">
    <name type="scientific">Gandjariella thermophila</name>
    <dbReference type="NCBI Taxonomy" id="1931992"/>
    <lineage>
        <taxon>Bacteria</taxon>
        <taxon>Bacillati</taxon>
        <taxon>Actinomycetota</taxon>
        <taxon>Actinomycetes</taxon>
        <taxon>Pseudonocardiales</taxon>
        <taxon>Pseudonocardiaceae</taxon>
        <taxon>Gandjariella</taxon>
    </lineage>
</organism>
<dbReference type="GO" id="GO:0009294">
    <property type="term" value="P:DNA-mediated transformation"/>
    <property type="evidence" value="ECO:0007669"/>
    <property type="project" value="InterPro"/>
</dbReference>
<dbReference type="PANTHER" id="PTHR43022:SF1">
    <property type="entry name" value="PROTEIN SMF"/>
    <property type="match status" value="1"/>
</dbReference>
<evidence type="ECO:0000313" key="5">
    <source>
        <dbReference type="Proteomes" id="UP000298860"/>
    </source>
</evidence>
<proteinExistence type="inferred from homology"/>
<dbReference type="Pfam" id="PF17782">
    <property type="entry name" value="WHD_DprA"/>
    <property type="match status" value="1"/>
</dbReference>
<reference evidence="5" key="1">
    <citation type="submission" date="2019-04" db="EMBL/GenBank/DDBJ databases">
        <title>Draft genome sequence of Pseudonocardiaceae bacterium SL3-2-4.</title>
        <authorList>
            <person name="Ningsih F."/>
            <person name="Yokota A."/>
            <person name="Sakai Y."/>
            <person name="Nanatani K."/>
            <person name="Yabe S."/>
            <person name="Oetari A."/>
            <person name="Sjamsuridzal W."/>
        </authorList>
    </citation>
    <scope>NUCLEOTIDE SEQUENCE [LARGE SCALE GENOMIC DNA]</scope>
    <source>
        <strain evidence="5">SL3-2-4</strain>
    </source>
</reference>
<dbReference type="Proteomes" id="UP000298860">
    <property type="component" value="Unassembled WGS sequence"/>
</dbReference>
<evidence type="ECO:0000259" key="3">
    <source>
        <dbReference type="Pfam" id="PF17782"/>
    </source>
</evidence>
<dbReference type="Gene3D" id="3.40.50.450">
    <property type="match status" value="1"/>
</dbReference>
<accession>A0A4D4J9J1</accession>
<feature type="domain" description="Smf/DprA SLOG" evidence="2">
    <location>
        <begin position="82"/>
        <end position="303"/>
    </location>
</feature>
<feature type="domain" description="DprA winged helix" evidence="3">
    <location>
        <begin position="317"/>
        <end position="374"/>
    </location>
</feature>
<dbReference type="InterPro" id="IPR057666">
    <property type="entry name" value="DrpA_SLOG"/>
</dbReference>
<dbReference type="NCBIfam" id="TIGR00732">
    <property type="entry name" value="dprA"/>
    <property type="match status" value="1"/>
</dbReference>
<dbReference type="EMBL" id="BJFL01000008">
    <property type="protein sequence ID" value="GDY30607.1"/>
    <property type="molecule type" value="Genomic_DNA"/>
</dbReference>
<evidence type="ECO:0000256" key="1">
    <source>
        <dbReference type="ARBA" id="ARBA00006525"/>
    </source>
</evidence>
<protein>
    <submittedName>
        <fullName evidence="4">DNA processing protein DprA</fullName>
    </submittedName>
</protein>
<dbReference type="InterPro" id="IPR003488">
    <property type="entry name" value="DprA"/>
</dbReference>
<dbReference type="RefSeq" id="WP_137813712.1">
    <property type="nucleotide sequence ID" value="NZ_BJFL01000008.1"/>
</dbReference>
<dbReference type="PANTHER" id="PTHR43022">
    <property type="entry name" value="PROTEIN SMF"/>
    <property type="match status" value="1"/>
</dbReference>
<dbReference type="Pfam" id="PF02481">
    <property type="entry name" value="DNA_processg_A"/>
    <property type="match status" value="1"/>
</dbReference>
<dbReference type="SUPFAM" id="SSF102405">
    <property type="entry name" value="MCP/YpsA-like"/>
    <property type="match status" value="1"/>
</dbReference>
<dbReference type="InterPro" id="IPR041614">
    <property type="entry name" value="DprA_WH"/>
</dbReference>
<sequence length="390" mass="39812">MHGPEPGNPEPSRVARAYLLRVAEPPAPALVDFVAEVGPVRAADLVREGRVPGPVADETSARRHLDLGRADLDEAAAVGARLVTPEDEEWPSWPFTALSVAAARGLRGGVPPLALWVRGAGGLGEMAERAVAVVGSRAASGYGQHVATEFGHGLASAGVTVVSGAAYGVDGAAHRGAVAAEGPTVAVLACGVDIAYPAGHSTLLGRIAEHGAVVSEYPPGTTPARYRFLVRNRLIAALGGGTVVVEAGARSGARSTAAVSRALGRVLMAVPGPITSATSVGCHELLRSGEAVAVSTVEEIIESTGRLGADLVDLGAAETRATDGLDGDAARVYDALSTRSGRSPERIAVEAGVPLPRVRALLPTLELGGLAVRCTTGWRRARAPTPSRER</sequence>
<comment type="caution">
    <text evidence="4">The sequence shown here is derived from an EMBL/GenBank/DDBJ whole genome shotgun (WGS) entry which is preliminary data.</text>
</comment>